<evidence type="ECO:0000256" key="5">
    <source>
        <dbReference type="ARBA" id="ARBA00023163"/>
    </source>
</evidence>
<keyword evidence="4" id="KW-0238">DNA-binding</keyword>
<dbReference type="CDD" id="cd14704">
    <property type="entry name" value="bZIP_HY5-like"/>
    <property type="match status" value="1"/>
</dbReference>
<evidence type="ECO:0000256" key="1">
    <source>
        <dbReference type="ARBA" id="ARBA00004123"/>
    </source>
</evidence>
<reference evidence="9 10" key="1">
    <citation type="journal article" date="2010" name="Plant Cell">
        <title>The Chlorella variabilis NC64A genome reveals adaptation to photosymbiosis, coevolution with viruses, and cryptic sex.</title>
        <authorList>
            <person name="Blanc G."/>
            <person name="Duncan G."/>
            <person name="Agarkova I."/>
            <person name="Borodovsky M."/>
            <person name="Gurnon J."/>
            <person name="Kuo A."/>
            <person name="Lindquist E."/>
            <person name="Lucas S."/>
            <person name="Pangilinan J."/>
            <person name="Polle J."/>
            <person name="Salamov A."/>
            <person name="Terry A."/>
            <person name="Yamada T."/>
            <person name="Dunigan D.D."/>
            <person name="Grigoriev I.V."/>
            <person name="Claverie J.M."/>
            <person name="Van Etten J.L."/>
        </authorList>
    </citation>
    <scope>NUCLEOTIDE SEQUENCE [LARGE SCALE GENOMIC DNA]</scope>
    <source>
        <strain evidence="9 10">NC64A</strain>
    </source>
</reference>
<dbReference type="InParanoid" id="E1ZN50"/>
<dbReference type="GO" id="GO:0005634">
    <property type="term" value="C:nucleus"/>
    <property type="evidence" value="ECO:0007669"/>
    <property type="project" value="UniProtKB-SubCell"/>
</dbReference>
<comment type="subcellular location">
    <subcellularLocation>
        <location evidence="1">Nucleus</location>
    </subcellularLocation>
</comment>
<accession>E1ZN50</accession>
<dbReference type="Proteomes" id="UP000008141">
    <property type="component" value="Unassembled WGS sequence"/>
</dbReference>
<feature type="domain" description="BZIP" evidence="8">
    <location>
        <begin position="171"/>
        <end position="234"/>
    </location>
</feature>
<keyword evidence="10" id="KW-1185">Reference proteome</keyword>
<feature type="compositionally biased region" description="Low complexity" evidence="7">
    <location>
        <begin position="91"/>
        <end position="124"/>
    </location>
</feature>
<evidence type="ECO:0000313" key="10">
    <source>
        <dbReference type="Proteomes" id="UP000008141"/>
    </source>
</evidence>
<dbReference type="STRING" id="554065.E1ZN50"/>
<feature type="compositionally biased region" description="Basic and acidic residues" evidence="7">
    <location>
        <begin position="168"/>
        <end position="183"/>
    </location>
</feature>
<dbReference type="Gene3D" id="1.20.5.170">
    <property type="match status" value="1"/>
</dbReference>
<dbReference type="PANTHER" id="PTHR47416:SF3">
    <property type="entry name" value="BZIP TRANSCRIPTION FACTOR 17-RELATED"/>
    <property type="match status" value="1"/>
</dbReference>
<evidence type="ECO:0000256" key="2">
    <source>
        <dbReference type="ARBA" id="ARBA00007163"/>
    </source>
</evidence>
<evidence type="ECO:0000256" key="4">
    <source>
        <dbReference type="ARBA" id="ARBA00023125"/>
    </source>
</evidence>
<keyword evidence="5" id="KW-0804">Transcription</keyword>
<evidence type="ECO:0000256" key="7">
    <source>
        <dbReference type="SAM" id="MobiDB-lite"/>
    </source>
</evidence>
<dbReference type="GO" id="GO:0003700">
    <property type="term" value="F:DNA-binding transcription factor activity"/>
    <property type="evidence" value="ECO:0007669"/>
    <property type="project" value="InterPro"/>
</dbReference>
<dbReference type="PROSITE" id="PS50217">
    <property type="entry name" value="BZIP"/>
    <property type="match status" value="1"/>
</dbReference>
<evidence type="ECO:0000256" key="6">
    <source>
        <dbReference type="ARBA" id="ARBA00023242"/>
    </source>
</evidence>
<name>E1ZN50_CHLVA</name>
<evidence type="ECO:0000259" key="8">
    <source>
        <dbReference type="PROSITE" id="PS50217"/>
    </source>
</evidence>
<evidence type="ECO:0000313" key="9">
    <source>
        <dbReference type="EMBL" id="EFN52810.1"/>
    </source>
</evidence>
<dbReference type="SUPFAM" id="SSF57959">
    <property type="entry name" value="Leucine zipper domain"/>
    <property type="match status" value="1"/>
</dbReference>
<dbReference type="Pfam" id="PF00170">
    <property type="entry name" value="bZIP_1"/>
    <property type="match status" value="1"/>
</dbReference>
<dbReference type="RefSeq" id="XP_005844912.1">
    <property type="nucleotide sequence ID" value="XM_005844850.1"/>
</dbReference>
<gene>
    <name evidence="9" type="ORF">CHLNCDRAFT_138475</name>
</gene>
<feature type="region of interest" description="Disordered" evidence="7">
    <location>
        <begin position="79"/>
        <end position="199"/>
    </location>
</feature>
<dbReference type="KEGG" id="cvr:CHLNCDRAFT_138475"/>
<dbReference type="GeneID" id="17352225"/>
<dbReference type="PANTHER" id="PTHR47416">
    <property type="entry name" value="BASIC-LEUCINE ZIPPER TRANSCRIPTION FACTOR F-RELATED"/>
    <property type="match status" value="1"/>
</dbReference>
<dbReference type="eggNOG" id="ENOG502QQUV">
    <property type="taxonomic scope" value="Eukaryota"/>
</dbReference>
<evidence type="ECO:0000256" key="3">
    <source>
        <dbReference type="ARBA" id="ARBA00023015"/>
    </source>
</evidence>
<dbReference type="EMBL" id="GL433854">
    <property type="protein sequence ID" value="EFN52810.1"/>
    <property type="molecule type" value="Genomic_DNA"/>
</dbReference>
<protein>
    <recommendedName>
        <fullName evidence="8">BZIP domain-containing protein</fullName>
    </recommendedName>
</protein>
<feature type="region of interest" description="Disordered" evidence="7">
    <location>
        <begin position="604"/>
        <end position="626"/>
    </location>
</feature>
<sequence length="683" mass="66832">MAAAPAPEDTWGELLLDGLPNVGLLDDLQLDCGLSDVGLPPGLHDLECLDLDDLGAAGGGAAPASSDLLESLQLDAFSHPASSSDARHSPSDSGSDSPVVLPLVGAAPAAPATGPRQGTPPRGADASPATSESETNGGGRSGSPAAATSQRGAQAGGAAAAQQPQRPLSEEEKRLARMQRNRENAQLSRQRKKQQMSELEARCGTLTQRNAQLAATVQRLTAENMQLRQQLVLVCQQAGRATGAAGAKPAAGAAAAAAAAQAGKVAGAAQAPATVAAAAAKGAQPAAGAAPAGVAPKGVIPQWPLLPFGFLPKVTFSVQQSGRPTGQPAAAAAAAAAAPAKPAQPAAAGAARAAPAAPAAARPPKRAKTAAAGASSALLALFTLFMFAGPLTPAPLAAPGASSASAAASIAAAAGAQRMLQALPESAAAPFLDGGEAAAGGGRRLQALPAAASEGQAPPRALPAGGGRLHQLLNSTLQALMEEPGNAALEAAALQRLQELGPVALLLDADGGAGAGPLAASAAFPRLAGQLFGGAGLEVPQMCHKVLEFDAASVPHAVRSRRSLERYVLGATGFRGRSLAAATADGGGGGAAAADPEPLRIEQPAAAGGEEGGGEEDGGGGGGTALLPRGGVAAGPVLVSVLLPANASGGVKLASVDKVFVVLLHPQDKYLTYSCPLPRPVFL</sequence>
<dbReference type="SMART" id="SM00338">
    <property type="entry name" value="BRLZ"/>
    <property type="match status" value="1"/>
</dbReference>
<dbReference type="OrthoDB" id="295274at2759"/>
<comment type="similarity">
    <text evidence="2">Belongs to the bZIP family.</text>
</comment>
<proteinExistence type="inferred from homology"/>
<feature type="compositionally biased region" description="Low complexity" evidence="7">
    <location>
        <begin position="144"/>
        <end position="167"/>
    </location>
</feature>
<dbReference type="AlphaFoldDB" id="E1ZN50"/>
<dbReference type="GO" id="GO:0003677">
    <property type="term" value="F:DNA binding"/>
    <property type="evidence" value="ECO:0007669"/>
    <property type="project" value="UniProtKB-KW"/>
</dbReference>
<keyword evidence="3" id="KW-0805">Transcription regulation</keyword>
<dbReference type="InterPro" id="IPR046347">
    <property type="entry name" value="bZIP_sf"/>
</dbReference>
<keyword evidence="6" id="KW-0539">Nucleus</keyword>
<dbReference type="InterPro" id="IPR004827">
    <property type="entry name" value="bZIP"/>
</dbReference>
<organism evidence="10">
    <name type="scientific">Chlorella variabilis</name>
    <name type="common">Green alga</name>
    <dbReference type="NCBI Taxonomy" id="554065"/>
    <lineage>
        <taxon>Eukaryota</taxon>
        <taxon>Viridiplantae</taxon>
        <taxon>Chlorophyta</taxon>
        <taxon>core chlorophytes</taxon>
        <taxon>Trebouxiophyceae</taxon>
        <taxon>Chlorellales</taxon>
        <taxon>Chlorellaceae</taxon>
        <taxon>Chlorella clade</taxon>
        <taxon>Chlorella</taxon>
    </lineage>
</organism>